<reference evidence="1" key="1">
    <citation type="submission" date="2021-01" db="EMBL/GenBank/DDBJ databases">
        <authorList>
            <person name="Sun Q."/>
        </authorList>
    </citation>
    <scope>NUCLEOTIDE SEQUENCE</scope>
    <source>
        <strain evidence="1">YIM B02566</strain>
    </source>
</reference>
<dbReference type="EMBL" id="JAENHL010000006">
    <property type="protein sequence ID" value="MBK1865843.1"/>
    <property type="molecule type" value="Genomic_DNA"/>
</dbReference>
<evidence type="ECO:0000313" key="1">
    <source>
        <dbReference type="EMBL" id="MBK1865843.1"/>
    </source>
</evidence>
<protein>
    <submittedName>
        <fullName evidence="1">Siderophore-interacting protein</fullName>
    </submittedName>
</protein>
<dbReference type="Proteomes" id="UP000616151">
    <property type="component" value="Unassembled WGS sequence"/>
</dbReference>
<gene>
    <name evidence="1" type="ORF">JHL16_05730</name>
</gene>
<accession>A0ACC5QZP1</accession>
<comment type="caution">
    <text evidence="1">The sequence shown here is derived from an EMBL/GenBank/DDBJ whole genome shotgun (WGS) entry which is preliminary data.</text>
</comment>
<sequence>MTMTTPTAFRRPNLPEWQLTVVDAFDVTPHMRRVVLTADNLDQFEYQPGQALVLQVPLSDGETGRRDYTIRAIDRAKKTLSIDFVLHGDTPAPTWARGARPGAAILGRGPRGRTVFNPQADWHLFCGDETCIPAILHILETLPAGAKAIALAEIGGPAHEQPVKSDADLSFEWLHRGSVPAGPGSFLLDRLKSLELPAGSGHAYLIGETSNVRAQRHHLIGRGFTRDRISSEGYWRPGRIGGHDHVED</sequence>
<evidence type="ECO:0000313" key="2">
    <source>
        <dbReference type="Proteomes" id="UP000616151"/>
    </source>
</evidence>
<proteinExistence type="predicted"/>
<name>A0ACC5QZP1_9HYPH</name>
<organism evidence="1 2">
    <name type="scientific">Taklimakanibacter albus</name>
    <dbReference type="NCBI Taxonomy" id="2800327"/>
    <lineage>
        <taxon>Bacteria</taxon>
        <taxon>Pseudomonadati</taxon>
        <taxon>Pseudomonadota</taxon>
        <taxon>Alphaproteobacteria</taxon>
        <taxon>Hyphomicrobiales</taxon>
        <taxon>Aestuariivirgaceae</taxon>
        <taxon>Taklimakanibacter</taxon>
    </lineage>
</organism>
<keyword evidence="2" id="KW-1185">Reference proteome</keyword>